<feature type="region of interest" description="Disordered" evidence="1">
    <location>
        <begin position="401"/>
        <end position="470"/>
    </location>
</feature>
<dbReference type="EMBL" id="MU005571">
    <property type="protein sequence ID" value="KAF2690245.1"/>
    <property type="molecule type" value="Genomic_DNA"/>
</dbReference>
<keyword evidence="3" id="KW-1185">Reference proteome</keyword>
<feature type="compositionally biased region" description="Basic and acidic residues" evidence="1">
    <location>
        <begin position="1002"/>
        <end position="1012"/>
    </location>
</feature>
<feature type="compositionally biased region" description="Polar residues" evidence="1">
    <location>
        <begin position="408"/>
        <end position="427"/>
    </location>
</feature>
<dbReference type="AlphaFoldDB" id="A0A6G1JJA5"/>
<sequence>MAPRPRAVSLFESDDFESSPDPLATSMNQNNARGRRQTTRSKQPLTSSSPSKQNRASSYVDLEAASPSKSMVLSTPRGGGASPWRIKVTVQAEPGSGDENVDSPSVKRVTRTKTTTIPLKDADATSPVKRRGRPRKSDATSAKAKRSGTPARKAAQSKTRTSSIGVEGSAADVDTDAPPKRRRGRPRKSIQPPTEDEAIVADEREPTEEQEHISAEDFPAQETTVSKQTSLEDGEKSDEVPTEDDIAPAQEFTPPQSDLSQRIRARKGTPANKGKVTLELSSDEKSDEDSDIHTPSGTDEEAPEARERAASTPEDFVTFEAPEDDDYEDAIQNVTNFAFEEGATRMPDDTTILESENFSMVSVDSLPSGGGLTSPVYGPAGLTTAGSSMASIRNSEYLRIPSADVHTRSSPENATRPSPDLSRTAQPTADVKTSPPVASQRHKTPSIDTRLLSNPPPIEPARFSPTEAETPKIGRVVKAGVALQVVLDPSRATPERSPSKIIDEDIFRGFSERTRRELQAGLRLGEQLAQLGPSKPNSPVLPSPIKPTMQGEASDDVFARRVQQRSSRLLTPEDQDDCMMPTPPATQPADVQYPSLNVSEPESQLLSPARSEDEMSWRVDTPPVRGVTAGGQQFMAVSSETDQAFRGRKSSAVTDVDAQVTKDNHADMWEEEASRSSNSPQSSSHPAEGSPQLQDLFAQEGLVKPIRGKLPRTWRCKSAGNFQYSDEAEESPEPTPSSTEFDEAVAEKVDKGKSKMLESVIQEQQDYEEDDMSEASDDTGMFFTNNLPNIFNKRRSTELRKKKAEKLDLSLLMQEGESLLPESSPPVAKSQTPGASKLNPFLDTPPRFAAFQSSPVKSSPLRKEIRASDTSSESVQQGFEESTLPLAPSSPFHTLVDGESIMTTASDQRQFQQEMAGTTDSSLRNIRNEADGYLDAYEPQERTLGEIEEVTEPSRTLNRDSTIIPQSSPVKQAFEESMLRPARTYPPLFGGGSASESSSSRCSKESGTRDAAKPAGITTNRAEQQTQNSAISQNAQNSQPYQSSQPSSGIFGRLTSTLWTALGSAPPPPTHPILAKFDRLPKVEPWTKTHYKTLDALYQRHKGQPTLFLPSSSSNATNTNNAILEDFLRTHKRPFIDARYSAWGYFVTLDESLVVLCAVFMQLLVLKDVWEYEKLAGKEIQMGDCGPGESGVEISAEEVVRRLATVIMGEDLRRDEKRGFEVDRRGGLTIMWPA</sequence>
<feature type="compositionally biased region" description="Polar residues" evidence="1">
    <location>
        <begin position="40"/>
        <end position="57"/>
    </location>
</feature>
<feature type="region of interest" description="Disordered" evidence="1">
    <location>
        <begin position="528"/>
        <end position="696"/>
    </location>
</feature>
<feature type="region of interest" description="Disordered" evidence="1">
    <location>
        <begin position="951"/>
        <end position="1048"/>
    </location>
</feature>
<dbReference type="OrthoDB" id="3946221at2759"/>
<feature type="region of interest" description="Disordered" evidence="1">
    <location>
        <begin position="818"/>
        <end position="891"/>
    </location>
</feature>
<dbReference type="GO" id="GO:0003677">
    <property type="term" value="F:DNA binding"/>
    <property type="evidence" value="ECO:0007669"/>
    <property type="project" value="InterPro"/>
</dbReference>
<accession>A0A6G1JJA5</accession>
<proteinExistence type="predicted"/>
<feature type="compositionally biased region" description="Basic and acidic residues" evidence="1">
    <location>
        <begin position="660"/>
        <end position="674"/>
    </location>
</feature>
<reference evidence="2" key="1">
    <citation type="journal article" date="2020" name="Stud. Mycol.">
        <title>101 Dothideomycetes genomes: a test case for predicting lifestyles and emergence of pathogens.</title>
        <authorList>
            <person name="Haridas S."/>
            <person name="Albert R."/>
            <person name="Binder M."/>
            <person name="Bloem J."/>
            <person name="Labutti K."/>
            <person name="Salamov A."/>
            <person name="Andreopoulos B."/>
            <person name="Baker S."/>
            <person name="Barry K."/>
            <person name="Bills G."/>
            <person name="Bluhm B."/>
            <person name="Cannon C."/>
            <person name="Castanera R."/>
            <person name="Culley D."/>
            <person name="Daum C."/>
            <person name="Ezra D."/>
            <person name="Gonzalez J."/>
            <person name="Henrissat B."/>
            <person name="Kuo A."/>
            <person name="Liang C."/>
            <person name="Lipzen A."/>
            <person name="Lutzoni F."/>
            <person name="Magnuson J."/>
            <person name="Mondo S."/>
            <person name="Nolan M."/>
            <person name="Ohm R."/>
            <person name="Pangilinan J."/>
            <person name="Park H.-J."/>
            <person name="Ramirez L."/>
            <person name="Alfaro M."/>
            <person name="Sun H."/>
            <person name="Tritt A."/>
            <person name="Yoshinaga Y."/>
            <person name="Zwiers L.-H."/>
            <person name="Turgeon B."/>
            <person name="Goodwin S."/>
            <person name="Spatafora J."/>
            <person name="Crous P."/>
            <person name="Grigoriev I."/>
        </authorList>
    </citation>
    <scope>NUCLEOTIDE SEQUENCE</scope>
    <source>
        <strain evidence="2">CBS 122367</strain>
    </source>
</reference>
<feature type="compositionally biased region" description="Polar residues" evidence="1">
    <location>
        <begin position="953"/>
        <end position="970"/>
    </location>
</feature>
<protein>
    <submittedName>
        <fullName evidence="2">Uncharacterized protein</fullName>
    </submittedName>
</protein>
<feature type="region of interest" description="Disordered" evidence="1">
    <location>
        <begin position="724"/>
        <end position="754"/>
    </location>
</feature>
<dbReference type="Proteomes" id="UP000799291">
    <property type="component" value="Unassembled WGS sequence"/>
</dbReference>
<feature type="compositionally biased region" description="Basic and acidic residues" evidence="1">
    <location>
        <begin position="201"/>
        <end position="215"/>
    </location>
</feature>
<feature type="compositionally biased region" description="Low complexity" evidence="1">
    <location>
        <begin position="675"/>
        <end position="684"/>
    </location>
</feature>
<name>A0A6G1JJA5_9PLEO</name>
<evidence type="ECO:0000256" key="1">
    <source>
        <dbReference type="SAM" id="MobiDB-lite"/>
    </source>
</evidence>
<dbReference type="SMART" id="SM00384">
    <property type="entry name" value="AT_hook"/>
    <property type="match status" value="2"/>
</dbReference>
<gene>
    <name evidence="2" type="ORF">K458DRAFT_328526</name>
</gene>
<feature type="compositionally biased region" description="Polar residues" evidence="1">
    <location>
        <begin position="594"/>
        <end position="606"/>
    </location>
</feature>
<feature type="compositionally biased region" description="Basic and acidic residues" evidence="1">
    <location>
        <begin position="745"/>
        <end position="754"/>
    </location>
</feature>
<feature type="compositionally biased region" description="Low complexity" evidence="1">
    <location>
        <begin position="1032"/>
        <end position="1048"/>
    </location>
</feature>
<dbReference type="InterPro" id="IPR017956">
    <property type="entry name" value="AT_hook_DNA-bd_motif"/>
</dbReference>
<feature type="compositionally biased region" description="Polar residues" evidence="1">
    <location>
        <begin position="221"/>
        <end position="231"/>
    </location>
</feature>
<organism evidence="2 3">
    <name type="scientific">Lentithecium fluviatile CBS 122367</name>
    <dbReference type="NCBI Taxonomy" id="1168545"/>
    <lineage>
        <taxon>Eukaryota</taxon>
        <taxon>Fungi</taxon>
        <taxon>Dikarya</taxon>
        <taxon>Ascomycota</taxon>
        <taxon>Pezizomycotina</taxon>
        <taxon>Dothideomycetes</taxon>
        <taxon>Pleosporomycetidae</taxon>
        <taxon>Pleosporales</taxon>
        <taxon>Massarineae</taxon>
        <taxon>Lentitheciaceae</taxon>
        <taxon>Lentithecium</taxon>
    </lineage>
</organism>
<evidence type="ECO:0000313" key="3">
    <source>
        <dbReference type="Proteomes" id="UP000799291"/>
    </source>
</evidence>
<evidence type="ECO:0000313" key="2">
    <source>
        <dbReference type="EMBL" id="KAF2690245.1"/>
    </source>
</evidence>
<feature type="compositionally biased region" description="Polar residues" evidence="1">
    <location>
        <begin position="868"/>
        <end position="880"/>
    </location>
</feature>
<feature type="compositionally biased region" description="Polar residues" evidence="1">
    <location>
        <begin position="1017"/>
        <end position="1031"/>
    </location>
</feature>
<feature type="region of interest" description="Disordered" evidence="1">
    <location>
        <begin position="1"/>
        <end position="315"/>
    </location>
</feature>